<keyword evidence="3" id="KW-0285">Flavoprotein</keyword>
<dbReference type="GO" id="GO:0055130">
    <property type="term" value="P:D-alanine catabolic process"/>
    <property type="evidence" value="ECO:0007669"/>
    <property type="project" value="TreeGrafter"/>
</dbReference>
<dbReference type="GO" id="GO:0005886">
    <property type="term" value="C:plasma membrane"/>
    <property type="evidence" value="ECO:0007669"/>
    <property type="project" value="TreeGrafter"/>
</dbReference>
<name>A0A1V2DNG0_9GAMM</name>
<evidence type="ECO:0000313" key="8">
    <source>
        <dbReference type="EMBL" id="ONF42178.1"/>
    </source>
</evidence>
<evidence type="ECO:0000259" key="7">
    <source>
        <dbReference type="Pfam" id="PF01266"/>
    </source>
</evidence>
<comment type="catalytic activity">
    <reaction evidence="6">
        <text>a D-alpha-amino acid + A + H2O = a 2-oxocarboxylate + AH2 + NH4(+)</text>
        <dbReference type="Rhea" id="RHEA:18125"/>
        <dbReference type="ChEBI" id="CHEBI:13193"/>
        <dbReference type="ChEBI" id="CHEBI:15377"/>
        <dbReference type="ChEBI" id="CHEBI:17499"/>
        <dbReference type="ChEBI" id="CHEBI:28938"/>
        <dbReference type="ChEBI" id="CHEBI:35179"/>
        <dbReference type="ChEBI" id="CHEBI:59871"/>
    </reaction>
</comment>
<dbReference type="NCBIfam" id="NF001933">
    <property type="entry name" value="PRK00711.1"/>
    <property type="match status" value="1"/>
</dbReference>
<organism evidence="8 9">
    <name type="scientific">Marinobacter lutaoensis</name>
    <dbReference type="NCBI Taxonomy" id="135739"/>
    <lineage>
        <taxon>Bacteria</taxon>
        <taxon>Pseudomonadati</taxon>
        <taxon>Pseudomonadota</taxon>
        <taxon>Gammaproteobacteria</taxon>
        <taxon>Pseudomonadales</taxon>
        <taxon>Marinobacteraceae</taxon>
        <taxon>Marinobacter</taxon>
    </lineage>
</organism>
<dbReference type="InterPro" id="IPR036188">
    <property type="entry name" value="FAD/NAD-bd_sf"/>
</dbReference>
<evidence type="ECO:0000313" key="9">
    <source>
        <dbReference type="Proteomes" id="UP000189339"/>
    </source>
</evidence>
<feature type="domain" description="FAD dependent oxidoreductase" evidence="7">
    <location>
        <begin position="3"/>
        <end position="398"/>
    </location>
</feature>
<sequence length="419" mass="45999">MNVLVMGSGVIGVTTAWYLARAGHEVTVVDRLDTPATETSYANAGMLSFDYSTPWGAPGVPLKAVKWMLQDISPLYFSPGDLDTRALGWMLKMLGQCTAEAFEVNKERMLRVARYSAECFRELNRELSLDYDMRMKGTLEVFRSHRELDAAAKDVAVLERCNVPHEMVDVATCIRHEPALANVQEKIVGGLYLPGDGTGDCFKFTNALANECRKLGVVFRMNTEILSIDVVGGRVMSVTTSAGALTADKYVVALGTYAPALLDSIGIRLPIYPLKGYSLTMPILDERRAPVSTVMDQKYKVAVTRFDDRIRVGGIAEIAGFNKALTPKRRGAIEFSVRDLFPGAGDLERAEFWTGLRPMTPDSVPILGETRYDNLVLNSGHGTLGWTMSLGASRFVADVVTGRTPDIDPDGLSVARYHR</sequence>
<dbReference type="Gene3D" id="3.30.9.10">
    <property type="entry name" value="D-Amino Acid Oxidase, subunit A, domain 2"/>
    <property type="match status" value="1"/>
</dbReference>
<dbReference type="STRING" id="135739.BTO32_16550"/>
<evidence type="ECO:0000256" key="5">
    <source>
        <dbReference type="ARBA" id="ARBA00023002"/>
    </source>
</evidence>
<accession>A0A1V2DNG0</accession>
<dbReference type="Pfam" id="PF01266">
    <property type="entry name" value="DAO"/>
    <property type="match status" value="1"/>
</dbReference>
<dbReference type="SUPFAM" id="SSF54373">
    <property type="entry name" value="FAD-linked reductases, C-terminal domain"/>
    <property type="match status" value="1"/>
</dbReference>
<dbReference type="OrthoDB" id="9805337at2"/>
<gene>
    <name evidence="8" type="ORF">BTO32_16550</name>
</gene>
<protein>
    <submittedName>
        <fullName evidence="8">D-amino acid dehydrogenase small subunit</fullName>
    </submittedName>
</protein>
<evidence type="ECO:0000256" key="4">
    <source>
        <dbReference type="ARBA" id="ARBA00022827"/>
    </source>
</evidence>
<dbReference type="Proteomes" id="UP000189339">
    <property type="component" value="Unassembled WGS sequence"/>
</dbReference>
<dbReference type="GO" id="GO:0005737">
    <property type="term" value="C:cytoplasm"/>
    <property type="evidence" value="ECO:0007669"/>
    <property type="project" value="TreeGrafter"/>
</dbReference>
<comment type="cofactor">
    <cofactor evidence="1">
        <name>FAD</name>
        <dbReference type="ChEBI" id="CHEBI:57692"/>
    </cofactor>
</comment>
<dbReference type="FunFam" id="3.50.50.60:FF:000020">
    <property type="entry name" value="D-amino acid dehydrogenase"/>
    <property type="match status" value="1"/>
</dbReference>
<comment type="similarity">
    <text evidence="2">Belongs to the DadA oxidoreductase family.</text>
</comment>
<dbReference type="RefSeq" id="WP_076725770.1">
    <property type="nucleotide sequence ID" value="NZ_MSCW01000012.1"/>
</dbReference>
<dbReference type="GO" id="GO:0008718">
    <property type="term" value="F:D-amino-acid dehydrogenase activity"/>
    <property type="evidence" value="ECO:0007669"/>
    <property type="project" value="TreeGrafter"/>
</dbReference>
<comment type="caution">
    <text evidence="8">The sequence shown here is derived from an EMBL/GenBank/DDBJ whole genome shotgun (WGS) entry which is preliminary data.</text>
</comment>
<dbReference type="AlphaFoldDB" id="A0A1V2DNG0"/>
<keyword evidence="5" id="KW-0560">Oxidoreductase</keyword>
<proteinExistence type="inferred from homology"/>
<dbReference type="SUPFAM" id="SSF51905">
    <property type="entry name" value="FAD/NAD(P)-binding domain"/>
    <property type="match status" value="1"/>
</dbReference>
<evidence type="ECO:0000256" key="2">
    <source>
        <dbReference type="ARBA" id="ARBA00009410"/>
    </source>
</evidence>
<keyword evidence="9" id="KW-1185">Reference proteome</keyword>
<dbReference type="InterPro" id="IPR006076">
    <property type="entry name" value="FAD-dep_OxRdtase"/>
</dbReference>
<dbReference type="PANTHER" id="PTHR13847:SF280">
    <property type="entry name" value="D-AMINO ACID DEHYDROGENASE"/>
    <property type="match status" value="1"/>
</dbReference>
<reference evidence="8 9" key="1">
    <citation type="submission" date="2016-12" db="EMBL/GenBank/DDBJ databases">
        <title>Marinobacter lutaoensis whole genome sequencing.</title>
        <authorList>
            <person name="Verma A."/>
            <person name="Krishnamurthi S."/>
        </authorList>
    </citation>
    <scope>NUCLEOTIDE SEQUENCE [LARGE SCALE GENOMIC DNA]</scope>
    <source>
        <strain evidence="8 9">T5054</strain>
    </source>
</reference>
<dbReference type="PANTHER" id="PTHR13847">
    <property type="entry name" value="SARCOSINE DEHYDROGENASE-RELATED"/>
    <property type="match status" value="1"/>
</dbReference>
<dbReference type="EMBL" id="MSCW01000012">
    <property type="protein sequence ID" value="ONF42178.1"/>
    <property type="molecule type" value="Genomic_DNA"/>
</dbReference>
<keyword evidence="4" id="KW-0274">FAD</keyword>
<evidence type="ECO:0000256" key="6">
    <source>
        <dbReference type="ARBA" id="ARBA00047884"/>
    </source>
</evidence>
<evidence type="ECO:0000256" key="3">
    <source>
        <dbReference type="ARBA" id="ARBA00022630"/>
    </source>
</evidence>
<evidence type="ECO:0000256" key="1">
    <source>
        <dbReference type="ARBA" id="ARBA00001974"/>
    </source>
</evidence>
<dbReference type="Gene3D" id="3.50.50.60">
    <property type="entry name" value="FAD/NAD(P)-binding domain"/>
    <property type="match status" value="2"/>
</dbReference>